<keyword evidence="5" id="KW-0235">DNA replication</keyword>
<dbReference type="InterPro" id="IPR027417">
    <property type="entry name" value="P-loop_NTPase"/>
</dbReference>
<dbReference type="GO" id="GO:0006261">
    <property type="term" value="P:DNA-templated DNA replication"/>
    <property type="evidence" value="ECO:0007669"/>
    <property type="project" value="TreeGrafter"/>
</dbReference>
<dbReference type="Pfam" id="PF09115">
    <property type="entry name" value="DNApol3-delta_C"/>
    <property type="match status" value="1"/>
</dbReference>
<evidence type="ECO:0000256" key="2">
    <source>
        <dbReference type="ARBA" id="ARBA00014363"/>
    </source>
</evidence>
<protein>
    <recommendedName>
        <fullName evidence="2">DNA polymerase III subunit delta'</fullName>
        <ecNumber evidence="1">2.7.7.7</ecNumber>
    </recommendedName>
</protein>
<keyword evidence="10" id="KW-1185">Reference proteome</keyword>
<evidence type="ECO:0000256" key="7">
    <source>
        <dbReference type="ARBA" id="ARBA00049244"/>
    </source>
</evidence>
<dbReference type="EMBL" id="CP002628">
    <property type="protein sequence ID" value="AEB06548.1"/>
    <property type="molecule type" value="Genomic_DNA"/>
</dbReference>
<evidence type="ECO:0000256" key="4">
    <source>
        <dbReference type="ARBA" id="ARBA00022695"/>
    </source>
</evidence>
<evidence type="ECO:0000313" key="10">
    <source>
        <dbReference type="Proteomes" id="UP000006851"/>
    </source>
</evidence>
<dbReference type="AlphaFoldDB" id="F2N773"/>
<dbReference type="InterPro" id="IPR050238">
    <property type="entry name" value="DNA_Rep/Repair_Clamp_Loader"/>
</dbReference>
<evidence type="ECO:0000256" key="3">
    <source>
        <dbReference type="ARBA" id="ARBA00022679"/>
    </source>
</evidence>
<accession>F2N773</accession>
<dbReference type="Gene3D" id="3.40.50.300">
    <property type="entry name" value="P-loop containing nucleotide triphosphate hydrolases"/>
    <property type="match status" value="1"/>
</dbReference>
<evidence type="ECO:0000256" key="5">
    <source>
        <dbReference type="ARBA" id="ARBA00022705"/>
    </source>
</evidence>
<keyword evidence="6" id="KW-0239">DNA-directed DNA polymerase</keyword>
<evidence type="ECO:0000313" key="9">
    <source>
        <dbReference type="EMBL" id="AEB06548.1"/>
    </source>
</evidence>
<dbReference type="GO" id="GO:0009360">
    <property type="term" value="C:DNA polymerase III complex"/>
    <property type="evidence" value="ECO:0007669"/>
    <property type="project" value="InterPro"/>
</dbReference>
<dbReference type="GO" id="GO:0003887">
    <property type="term" value="F:DNA-directed DNA polymerase activity"/>
    <property type="evidence" value="ECO:0007669"/>
    <property type="project" value="UniProtKB-KW"/>
</dbReference>
<comment type="catalytic activity">
    <reaction evidence="7">
        <text>DNA(n) + a 2'-deoxyribonucleoside 5'-triphosphate = DNA(n+1) + diphosphate</text>
        <dbReference type="Rhea" id="RHEA:22508"/>
        <dbReference type="Rhea" id="RHEA-COMP:17339"/>
        <dbReference type="Rhea" id="RHEA-COMP:17340"/>
        <dbReference type="ChEBI" id="CHEBI:33019"/>
        <dbReference type="ChEBI" id="CHEBI:61560"/>
        <dbReference type="ChEBI" id="CHEBI:173112"/>
        <dbReference type="EC" id="2.7.7.7"/>
    </reaction>
</comment>
<dbReference type="OrthoDB" id="9809531at2"/>
<gene>
    <name evidence="9" type="ordered locus">Corgl_0430</name>
</gene>
<dbReference type="HOGENOM" id="CLU_006229_4_0_11"/>
<dbReference type="eggNOG" id="COG0470">
    <property type="taxonomic scope" value="Bacteria"/>
</dbReference>
<proteinExistence type="predicted"/>
<evidence type="ECO:0000256" key="6">
    <source>
        <dbReference type="ARBA" id="ARBA00022932"/>
    </source>
</evidence>
<evidence type="ECO:0000259" key="8">
    <source>
        <dbReference type="Pfam" id="PF09115"/>
    </source>
</evidence>
<keyword evidence="4 9" id="KW-0548">Nucleotidyltransferase</keyword>
<evidence type="ECO:0000256" key="1">
    <source>
        <dbReference type="ARBA" id="ARBA00012417"/>
    </source>
</evidence>
<dbReference type="GO" id="GO:0003677">
    <property type="term" value="F:DNA binding"/>
    <property type="evidence" value="ECO:0007669"/>
    <property type="project" value="InterPro"/>
</dbReference>
<reference evidence="10" key="1">
    <citation type="journal article" date="2013" name="Stand. Genomic Sci.">
        <title>Complete genome sequence of Coriobacterium glomerans type strain (PW2(T)) from the midgut of Pyrrhocoris apterus L. (red soldier bug).</title>
        <authorList>
            <person name="Stackebrandt E."/>
            <person name="Zeytun A."/>
            <person name="Lapidus A."/>
            <person name="Nolan M."/>
            <person name="Lucas S."/>
            <person name="Hammon N."/>
            <person name="Deshpande S."/>
            <person name="Cheng J.F."/>
            <person name="Tapia R."/>
            <person name="Goodwin L.A."/>
            <person name="Pitluck S."/>
            <person name="Liolios K."/>
            <person name="Pagani I."/>
            <person name="Ivanova N."/>
            <person name="Mavromatis K."/>
            <person name="Mikhailova N."/>
            <person name="Huntemann M."/>
            <person name="Pati A."/>
            <person name="Chen A."/>
            <person name="Palaniappan K."/>
            <person name="Chang Y.J."/>
            <person name="Land M."/>
            <person name="Hauser L."/>
            <person name="Rohde M."/>
            <person name="Pukall R."/>
            <person name="Goker M."/>
            <person name="Detter J.C."/>
            <person name="Woyke T."/>
            <person name="Bristow J."/>
            <person name="Eisen J.A."/>
            <person name="Markowitz V."/>
            <person name="Hugenholtz P."/>
            <person name="Kyrpides N.C."/>
            <person name="Klenk H.P."/>
        </authorList>
    </citation>
    <scope>NUCLEOTIDE SEQUENCE</scope>
    <source>
        <strain evidence="10">ATCC 49209 / DSM 20642 / JCM 10262 / PW2</strain>
    </source>
</reference>
<dbReference type="STRING" id="700015.Corgl_0430"/>
<dbReference type="InterPro" id="IPR015199">
    <property type="entry name" value="DNA_pol_III_delta_C"/>
</dbReference>
<name>F2N773_CORGP</name>
<organism evidence="9 10">
    <name type="scientific">Coriobacterium glomerans (strain ATCC 49209 / DSM 20642 / JCM 10262 / PW2)</name>
    <dbReference type="NCBI Taxonomy" id="700015"/>
    <lineage>
        <taxon>Bacteria</taxon>
        <taxon>Bacillati</taxon>
        <taxon>Actinomycetota</taxon>
        <taxon>Coriobacteriia</taxon>
        <taxon>Coriobacteriales</taxon>
        <taxon>Coriobacteriaceae</taxon>
        <taxon>Coriobacterium</taxon>
    </lineage>
</organism>
<dbReference type="PANTHER" id="PTHR11669:SF8">
    <property type="entry name" value="DNA POLYMERASE III SUBUNIT DELTA"/>
    <property type="match status" value="1"/>
</dbReference>
<feature type="domain" description="DNA polymerase III delta subunit C-terminal" evidence="8">
    <location>
        <begin position="304"/>
        <end position="373"/>
    </location>
</feature>
<dbReference type="Pfam" id="PF13177">
    <property type="entry name" value="DNA_pol3_delta2"/>
    <property type="match status" value="1"/>
</dbReference>
<dbReference type="SUPFAM" id="SSF52540">
    <property type="entry name" value="P-loop containing nucleoside triphosphate hydrolases"/>
    <property type="match status" value="1"/>
</dbReference>
<dbReference type="Proteomes" id="UP000006851">
    <property type="component" value="Chromosome"/>
</dbReference>
<keyword evidence="3 9" id="KW-0808">Transferase</keyword>
<sequence length="380" mass="40702">MTRDRADAAGQALLAHLEAQPRVRDFLERALEAGRTSSAYLFLGATGSGAGDAARALAQALLCDERGCGRCDTCVRVARGTHPDVHVLEPESAMGYIITQIRELLGDVALAPIRAHRKVYIITRADLLRPNSANALLKTLEEPPDGVTFILIGASTDTILPTIVSRCQCVLFRTVPPTEVAAIVSRATGLPEGRCRIAAAIAGSPSAAQEYLRSAARQDARRQIVHAIDALPGADEADILAAAKALMAAVRAPLAEVASTQRAVLERDADYLSRGAMKQLEDRNKRELNAHERSAIMEVLASARSLLRDVLLCAESMSTDIVNEDVRDVIDRLASVAGPVGAARALQSVAAAERHIARNVTPQLAFEVMLFDIRKALLCQ</sequence>
<dbReference type="KEGG" id="cgo:Corgl_0430"/>
<dbReference type="RefSeq" id="WP_013708291.1">
    <property type="nucleotide sequence ID" value="NC_015389.1"/>
</dbReference>
<dbReference type="PANTHER" id="PTHR11669">
    <property type="entry name" value="REPLICATION FACTOR C / DNA POLYMERASE III GAMMA-TAU SUBUNIT"/>
    <property type="match status" value="1"/>
</dbReference>
<dbReference type="EC" id="2.7.7.7" evidence="1"/>